<feature type="domain" description="TRAP C4-dicarboxylate transport system permease DctM subunit" evidence="8">
    <location>
        <begin position="7"/>
        <end position="421"/>
    </location>
</feature>
<dbReference type="InterPro" id="IPR010656">
    <property type="entry name" value="DctM"/>
</dbReference>
<feature type="transmembrane region" description="Helical" evidence="7">
    <location>
        <begin position="171"/>
        <end position="192"/>
    </location>
</feature>
<feature type="transmembrane region" description="Helical" evidence="7">
    <location>
        <begin position="95"/>
        <end position="124"/>
    </location>
</feature>
<keyword evidence="4 7" id="KW-0812">Transmembrane</keyword>
<keyword evidence="5 7" id="KW-1133">Transmembrane helix</keyword>
<dbReference type="PANTHER" id="PTHR33362">
    <property type="entry name" value="SIALIC ACID TRAP TRANSPORTER PERMEASE PROTEIN SIAT-RELATED"/>
    <property type="match status" value="1"/>
</dbReference>
<feature type="transmembrane region" description="Helical" evidence="7">
    <location>
        <begin position="221"/>
        <end position="240"/>
    </location>
</feature>
<evidence type="ECO:0000256" key="2">
    <source>
        <dbReference type="ARBA" id="ARBA00022475"/>
    </source>
</evidence>
<dbReference type="PANTHER" id="PTHR33362:SF7">
    <property type="entry name" value="SLL1103 PROTEIN"/>
    <property type="match status" value="1"/>
</dbReference>
<dbReference type="PIRSF" id="PIRSF006066">
    <property type="entry name" value="HI0050"/>
    <property type="match status" value="1"/>
</dbReference>
<feature type="transmembrane region" description="Helical" evidence="7">
    <location>
        <begin position="369"/>
        <end position="385"/>
    </location>
</feature>
<feature type="transmembrane region" description="Helical" evidence="7">
    <location>
        <begin position="58"/>
        <end position="75"/>
    </location>
</feature>
<sequence length="426" mass="45453">MTGLVLFGIALLCLFLGYSVAFTFAGVSVLIGVIVLGADLFAFMPYRIMSIMENTTMMAIPMFVFMGIVLQKTGLAERLLESSAKLFGGISGGVAVSTIIVGALLAASTGVVGASVVAMGVISLPVMLKNNYHQPTAAGVICAAGTLGQIIPPSIILIILGDVMGVPVGDLFRAAVIPGVLLIVVYTLYILVLGKIKPEFCPPIDVTEDKRTIIVQAIKDIFPPLLLIVTVLGSIFTGIATPTESSAIGAVGALVLSAMYGRFSFKGVHEISGETVKVTAMIFAVLVGATAFSMVFSYSGSEYLVEDFFLELPGDKWTFIVLAMVTILLLGFFIDFIEISFLIVPILTPVAMVLDIDLIWFAILISMNLQTSFLTPPFGFSLFYLKGVAPKSLKTTTIYKGVVPFILMQVLVLLLVVIFPEHLILQ</sequence>
<reference evidence="9 10" key="1">
    <citation type="submission" date="2020-12" db="EMBL/GenBank/DDBJ databases">
        <title>Draft genome sequences of nine environmental bacterial isolates colonizing plastic.</title>
        <authorList>
            <person name="Borre I."/>
            <person name="Sonnenschein E.C."/>
        </authorList>
    </citation>
    <scope>NUCLEOTIDE SEQUENCE [LARGE SCALE GENOMIC DNA]</scope>
    <source>
        <strain evidence="9 10">IB30</strain>
    </source>
</reference>
<feature type="transmembrane region" description="Helical" evidence="7">
    <location>
        <begin position="397"/>
        <end position="419"/>
    </location>
</feature>
<dbReference type="Proteomes" id="UP000649232">
    <property type="component" value="Unassembled WGS sequence"/>
</dbReference>
<comment type="subunit">
    <text evidence="7">The complex comprises the extracytoplasmic solute receptor protein and the two transmembrane proteins.</text>
</comment>
<proteinExistence type="inferred from homology"/>
<feature type="transmembrane region" description="Helical" evidence="7">
    <location>
        <begin position="317"/>
        <end position="334"/>
    </location>
</feature>
<keyword evidence="3 7" id="KW-0997">Cell inner membrane</keyword>
<dbReference type="InterPro" id="IPR004681">
    <property type="entry name" value="TRAP_DctM"/>
</dbReference>
<comment type="subcellular location">
    <subcellularLocation>
        <location evidence="1 7">Cell inner membrane</location>
        <topology evidence="1 7">Multi-pass membrane protein</topology>
    </subcellularLocation>
</comment>
<feature type="transmembrane region" description="Helical" evidence="7">
    <location>
        <begin position="246"/>
        <end position="263"/>
    </location>
</feature>
<evidence type="ECO:0000256" key="1">
    <source>
        <dbReference type="ARBA" id="ARBA00004429"/>
    </source>
</evidence>
<dbReference type="NCBIfam" id="TIGR00786">
    <property type="entry name" value="dctM"/>
    <property type="match status" value="1"/>
</dbReference>
<feature type="transmembrane region" description="Helical" evidence="7">
    <location>
        <begin position="136"/>
        <end position="159"/>
    </location>
</feature>
<comment type="similarity">
    <text evidence="7">Belongs to the TRAP transporter large permease family.</text>
</comment>
<evidence type="ECO:0000256" key="6">
    <source>
        <dbReference type="ARBA" id="ARBA00023136"/>
    </source>
</evidence>
<feature type="transmembrane region" description="Helical" evidence="7">
    <location>
        <begin position="275"/>
        <end position="297"/>
    </location>
</feature>
<evidence type="ECO:0000313" key="10">
    <source>
        <dbReference type="Proteomes" id="UP000649232"/>
    </source>
</evidence>
<evidence type="ECO:0000313" key="9">
    <source>
        <dbReference type="EMBL" id="MBJ2137861.1"/>
    </source>
</evidence>
<evidence type="ECO:0000256" key="5">
    <source>
        <dbReference type="ARBA" id="ARBA00022989"/>
    </source>
</evidence>
<evidence type="ECO:0000256" key="4">
    <source>
        <dbReference type="ARBA" id="ARBA00022692"/>
    </source>
</evidence>
<gene>
    <name evidence="9" type="ORF">JEU11_15480</name>
</gene>
<accession>A0ABS0WHA4</accession>
<feature type="transmembrane region" description="Helical" evidence="7">
    <location>
        <begin position="341"/>
        <end position="363"/>
    </location>
</feature>
<organism evidence="9 10">
    <name type="scientific">Paraglaciecola chathamensis</name>
    <dbReference type="NCBI Taxonomy" id="368405"/>
    <lineage>
        <taxon>Bacteria</taxon>
        <taxon>Pseudomonadati</taxon>
        <taxon>Pseudomonadota</taxon>
        <taxon>Gammaproteobacteria</taxon>
        <taxon>Alteromonadales</taxon>
        <taxon>Alteromonadaceae</taxon>
        <taxon>Paraglaciecola</taxon>
    </lineage>
</organism>
<dbReference type="RefSeq" id="WP_198825353.1">
    <property type="nucleotide sequence ID" value="NZ_JAEILT010000025.1"/>
</dbReference>
<dbReference type="Pfam" id="PF06808">
    <property type="entry name" value="DctM"/>
    <property type="match status" value="1"/>
</dbReference>
<protein>
    <recommendedName>
        <fullName evidence="7">TRAP transporter large permease protein</fullName>
    </recommendedName>
</protein>
<evidence type="ECO:0000256" key="7">
    <source>
        <dbReference type="RuleBase" id="RU369079"/>
    </source>
</evidence>
<keyword evidence="6 7" id="KW-0472">Membrane</keyword>
<keyword evidence="2" id="KW-1003">Cell membrane</keyword>
<dbReference type="EMBL" id="JAEILT010000025">
    <property type="protein sequence ID" value="MBJ2137861.1"/>
    <property type="molecule type" value="Genomic_DNA"/>
</dbReference>
<keyword evidence="7" id="KW-0813">Transport</keyword>
<comment type="function">
    <text evidence="7">Part of the tripartite ATP-independent periplasmic (TRAP) transport system.</text>
</comment>
<evidence type="ECO:0000256" key="3">
    <source>
        <dbReference type="ARBA" id="ARBA00022519"/>
    </source>
</evidence>
<evidence type="ECO:0000259" key="8">
    <source>
        <dbReference type="Pfam" id="PF06808"/>
    </source>
</evidence>
<comment type="caution">
    <text evidence="9">The sequence shown here is derived from an EMBL/GenBank/DDBJ whole genome shotgun (WGS) entry which is preliminary data.</text>
</comment>
<name>A0ABS0WHA4_9ALTE</name>